<evidence type="ECO:0000313" key="1">
    <source>
        <dbReference type="EMBL" id="NGF41088.1"/>
    </source>
</evidence>
<accession>A0A6G4MIT8</accession>
<dbReference type="EMBL" id="JAAJRM010000001">
    <property type="protein sequence ID" value="NGF41088.1"/>
    <property type="molecule type" value="Genomic_DNA"/>
</dbReference>
<organism evidence="1">
    <name type="scientific">Enterobacter hormaechei</name>
    <dbReference type="NCBI Taxonomy" id="158836"/>
    <lineage>
        <taxon>Bacteria</taxon>
        <taxon>Pseudomonadati</taxon>
        <taxon>Pseudomonadota</taxon>
        <taxon>Gammaproteobacteria</taxon>
        <taxon>Enterobacterales</taxon>
        <taxon>Enterobacteriaceae</taxon>
        <taxon>Enterobacter</taxon>
        <taxon>Enterobacter cloacae complex</taxon>
    </lineage>
</organism>
<name>A0A6G4MIT8_9ENTR</name>
<reference evidence="1" key="1">
    <citation type="submission" date="2020-02" db="EMBL/GenBank/DDBJ databases">
        <title>WGS of Carbapenem-Resistant Enterobacteriaceae.</title>
        <authorList>
            <person name="Tokajian S."/>
            <person name="El Chaar M."/>
            <person name="El Khoury M."/>
        </authorList>
    </citation>
    <scope>NUCLEOTIDE SEQUENCE</scope>
    <source>
        <strain evidence="1">EHM_71</strain>
    </source>
</reference>
<proteinExistence type="predicted"/>
<dbReference type="AlphaFoldDB" id="A0A6G4MIT8"/>
<gene>
    <name evidence="1" type="ORF">G5635_01495</name>
</gene>
<protein>
    <submittedName>
        <fullName evidence="1">Uncharacterized protein</fullName>
    </submittedName>
</protein>
<comment type="caution">
    <text evidence="1">The sequence shown here is derived from an EMBL/GenBank/DDBJ whole genome shotgun (WGS) entry which is preliminary data.</text>
</comment>
<sequence>MSTITKEFTKEQLIARTEMRLAMVAGFPESKLAQMDKCLAKIAQAVLKAEPFLYAIADSEGEAHLDEFCVAYGEDPLVSEISALNERAKSLGEEYKAVPVYRLPMLEELK</sequence>
<dbReference type="RefSeq" id="WP_163358388.1">
    <property type="nucleotide sequence ID" value="NZ_JAAJRM010000001.1"/>
</dbReference>